<dbReference type="FunFam" id="3.90.550.10:FF:000122">
    <property type="entry name" value="Dolichol-phosphate mannosyltransferase subunit 1"/>
    <property type="match status" value="1"/>
</dbReference>
<dbReference type="InterPro" id="IPR001173">
    <property type="entry name" value="Glyco_trans_2-like"/>
</dbReference>
<proteinExistence type="inferred from homology"/>
<dbReference type="EMBL" id="CAEZTB010000033">
    <property type="protein sequence ID" value="CAB4552952.1"/>
    <property type="molecule type" value="Genomic_DNA"/>
</dbReference>
<evidence type="ECO:0000256" key="3">
    <source>
        <dbReference type="ARBA" id="ARBA00022679"/>
    </source>
</evidence>
<evidence type="ECO:0000313" key="5">
    <source>
        <dbReference type="EMBL" id="CAB4552952.1"/>
    </source>
</evidence>
<dbReference type="PANTHER" id="PTHR43398">
    <property type="entry name" value="DOLICHOL-PHOSPHATE MANNOSYLTRANSFERASE SUBUNIT 1"/>
    <property type="match status" value="1"/>
</dbReference>
<gene>
    <name evidence="5" type="ORF">UFOPK1581_00300</name>
</gene>
<dbReference type="SUPFAM" id="SSF53448">
    <property type="entry name" value="Nucleotide-diphospho-sugar transferases"/>
    <property type="match status" value="1"/>
</dbReference>
<dbReference type="GO" id="GO:0004582">
    <property type="term" value="F:dolichyl-phosphate beta-D-mannosyltransferase activity"/>
    <property type="evidence" value="ECO:0007669"/>
    <property type="project" value="InterPro"/>
</dbReference>
<comment type="similarity">
    <text evidence="1">Belongs to the glycosyltransferase 2 family.</text>
</comment>
<accession>A0A6J6CMX6</accession>
<evidence type="ECO:0000256" key="1">
    <source>
        <dbReference type="ARBA" id="ARBA00006739"/>
    </source>
</evidence>
<evidence type="ECO:0000256" key="2">
    <source>
        <dbReference type="ARBA" id="ARBA00022676"/>
    </source>
</evidence>
<dbReference type="InterPro" id="IPR039528">
    <property type="entry name" value="DPM1-like"/>
</dbReference>
<dbReference type="CDD" id="cd06442">
    <property type="entry name" value="DPM1_like"/>
    <property type="match status" value="1"/>
</dbReference>
<feature type="domain" description="Glycosyltransferase 2-like" evidence="4">
    <location>
        <begin position="5"/>
        <end position="169"/>
    </location>
</feature>
<dbReference type="PANTHER" id="PTHR43398:SF1">
    <property type="entry name" value="DOLICHOL-PHOSPHATE MANNOSYLTRANSFERASE SUBUNIT 1"/>
    <property type="match status" value="1"/>
</dbReference>
<dbReference type="Gene3D" id="3.90.550.10">
    <property type="entry name" value="Spore Coat Polysaccharide Biosynthesis Protein SpsA, Chain A"/>
    <property type="match status" value="1"/>
</dbReference>
<dbReference type="InterPro" id="IPR029044">
    <property type="entry name" value="Nucleotide-diphossugar_trans"/>
</dbReference>
<keyword evidence="2" id="KW-0328">Glycosyltransferase</keyword>
<keyword evidence="3" id="KW-0808">Transferase</keyword>
<dbReference type="AlphaFoldDB" id="A0A6J6CMX6"/>
<evidence type="ECO:0000259" key="4">
    <source>
        <dbReference type="Pfam" id="PF00535"/>
    </source>
</evidence>
<dbReference type="Pfam" id="PF00535">
    <property type="entry name" value="Glycos_transf_2"/>
    <property type="match status" value="1"/>
</dbReference>
<name>A0A6J6CMX6_9ZZZZ</name>
<organism evidence="5">
    <name type="scientific">freshwater metagenome</name>
    <dbReference type="NCBI Taxonomy" id="449393"/>
    <lineage>
        <taxon>unclassified sequences</taxon>
        <taxon>metagenomes</taxon>
        <taxon>ecological metagenomes</taxon>
    </lineage>
</organism>
<dbReference type="GO" id="GO:0016020">
    <property type="term" value="C:membrane"/>
    <property type="evidence" value="ECO:0007669"/>
    <property type="project" value="GOC"/>
</dbReference>
<dbReference type="GO" id="GO:0009247">
    <property type="term" value="P:glycolipid biosynthetic process"/>
    <property type="evidence" value="ECO:0007669"/>
    <property type="project" value="TreeGrafter"/>
</dbReference>
<protein>
    <submittedName>
        <fullName evidence="5">Unannotated protein</fullName>
    </submittedName>
</protein>
<sequence length="234" mass="26009">MKTLVVMPTFQEANSLVATIEGLLSEVPGVDILVVDDNSQDGTAQIADSLAAKHDRVAVLHRASKQGLGPAYIEGFRYAFTNNYDSVVEMDADGSHQASDLPRLLEANREVDLVIGSRWIAGGSVQNWPYSRLFLSKFGNLYARLMLGTRIFDMTSGFRVYKSEFLKKLISSPVSSQGYSFQVELAYRASKTGVVREVPITFIERAEGRSKMTFGIVLEALIKIQLWGIRRFFG</sequence>
<reference evidence="5" key="1">
    <citation type="submission" date="2020-05" db="EMBL/GenBank/DDBJ databases">
        <authorList>
            <person name="Chiriac C."/>
            <person name="Salcher M."/>
            <person name="Ghai R."/>
            <person name="Kavagutti S V."/>
        </authorList>
    </citation>
    <scope>NUCLEOTIDE SEQUENCE</scope>
</reference>